<dbReference type="AlphaFoldDB" id="A0A2A5W7Y0"/>
<gene>
    <name evidence="3" type="ORF">CNF02_12080</name>
</gene>
<protein>
    <recommendedName>
        <fullName evidence="2">3-keto-alpha-glucoside-1,2-lyase/3-keto-2-hydroxy-glucal hydratase domain-containing protein</fullName>
    </recommendedName>
</protein>
<evidence type="ECO:0000256" key="1">
    <source>
        <dbReference type="SAM" id="SignalP"/>
    </source>
</evidence>
<evidence type="ECO:0000313" key="3">
    <source>
        <dbReference type="EMBL" id="PDH32393.1"/>
    </source>
</evidence>
<evidence type="ECO:0000313" key="4">
    <source>
        <dbReference type="Proteomes" id="UP000219329"/>
    </source>
</evidence>
<reference evidence="3 4" key="1">
    <citation type="submission" date="2017-08" db="EMBL/GenBank/DDBJ databases">
        <title>Fine stratification of microbial communities through a metagenomic profile of the photic zone.</title>
        <authorList>
            <person name="Haro-Moreno J.M."/>
            <person name="Lopez-Perez M."/>
            <person name="De La Torre J."/>
            <person name="Picazo A."/>
            <person name="Camacho A."/>
            <person name="Rodriguez-Valera F."/>
        </authorList>
    </citation>
    <scope>NUCLEOTIDE SEQUENCE [LARGE SCALE GENOMIC DNA]</scope>
    <source>
        <strain evidence="3">MED-G28</strain>
    </source>
</reference>
<evidence type="ECO:0000259" key="2">
    <source>
        <dbReference type="Pfam" id="PF06439"/>
    </source>
</evidence>
<dbReference type="GO" id="GO:0016787">
    <property type="term" value="F:hydrolase activity"/>
    <property type="evidence" value="ECO:0007669"/>
    <property type="project" value="InterPro"/>
</dbReference>
<proteinExistence type="predicted"/>
<feature type="signal peptide" evidence="1">
    <location>
        <begin position="1"/>
        <end position="23"/>
    </location>
</feature>
<dbReference type="InterPro" id="IPR010496">
    <property type="entry name" value="AL/BT2_dom"/>
</dbReference>
<dbReference type="Gene3D" id="2.60.120.560">
    <property type="entry name" value="Exo-inulinase, domain 1"/>
    <property type="match status" value="1"/>
</dbReference>
<comment type="caution">
    <text evidence="3">The sequence shown here is derived from an EMBL/GenBank/DDBJ whole genome shotgun (WGS) entry which is preliminary data.</text>
</comment>
<organism evidence="3 4">
    <name type="scientific">OM182 bacterium MED-G28</name>
    <dbReference type="NCBI Taxonomy" id="1986256"/>
    <lineage>
        <taxon>Bacteria</taxon>
        <taxon>Pseudomonadati</taxon>
        <taxon>Pseudomonadota</taxon>
        <taxon>Gammaproteobacteria</taxon>
        <taxon>OMG group</taxon>
        <taxon>OM182 clade</taxon>
    </lineage>
</organism>
<feature type="chain" id="PRO_5013309247" description="3-keto-alpha-glucoside-1,2-lyase/3-keto-2-hydroxy-glucal hydratase domain-containing protein" evidence="1">
    <location>
        <begin position="24"/>
        <end position="196"/>
    </location>
</feature>
<dbReference type="Pfam" id="PF06439">
    <property type="entry name" value="3keto-disac_hyd"/>
    <property type="match status" value="1"/>
</dbReference>
<dbReference type="Proteomes" id="UP000219329">
    <property type="component" value="Unassembled WGS sequence"/>
</dbReference>
<feature type="domain" description="3-keto-alpha-glucoside-1,2-lyase/3-keto-2-hydroxy-glucal hydratase" evidence="2">
    <location>
        <begin position="27"/>
        <end position="193"/>
    </location>
</feature>
<accession>A0A2A5W7Y0</accession>
<name>A0A2A5W7Y0_9GAMM</name>
<keyword evidence="1" id="KW-0732">Signal</keyword>
<dbReference type="EMBL" id="NTJZ01000017">
    <property type="protein sequence ID" value="PDH32393.1"/>
    <property type="molecule type" value="Genomic_DNA"/>
</dbReference>
<sequence length="196" mass="21819">MKNLIKMFVTSIFLTMSVIFSYAASNDWVTLIDGTEGMENFNIVGDANWHTDAASVRATEGSGASWLVTKESFSDFVIRVEFWASHDANSGIYMRCANPDRITDRDCYEANIFDQRPDASFGTGGIVHVAPVDEPRPTAGDKWNTYKITMNGDHLVVELNGKITADVRDSKLSAGPIGLQWGRGELRFRKVEIMEL</sequence>